<keyword evidence="3" id="KW-1185">Reference proteome</keyword>
<evidence type="ECO:0000259" key="1">
    <source>
        <dbReference type="Pfam" id="PF12680"/>
    </source>
</evidence>
<dbReference type="OrthoDB" id="6657864at2"/>
<dbReference type="RefSeq" id="WP_149847635.1">
    <property type="nucleotide sequence ID" value="NZ_VUOB01000002.1"/>
</dbReference>
<evidence type="ECO:0000313" key="2">
    <source>
        <dbReference type="EMBL" id="KAA2266528.1"/>
    </source>
</evidence>
<dbReference type="EMBL" id="VUOB01000002">
    <property type="protein sequence ID" value="KAA2266528.1"/>
    <property type="molecule type" value="Genomic_DNA"/>
</dbReference>
<keyword evidence="2" id="KW-0378">Hydrolase</keyword>
<gene>
    <name evidence="2" type="ORF">F0L68_01955</name>
</gene>
<protein>
    <submittedName>
        <fullName evidence="2">Limonene-1,2-epoxide hydrolase</fullName>
    </submittedName>
</protein>
<dbReference type="PANTHER" id="PTHR41252:SF1">
    <property type="entry name" value="BLR2505 PROTEIN"/>
    <property type="match status" value="1"/>
</dbReference>
<reference evidence="2 3" key="1">
    <citation type="submission" date="2019-09" db="EMBL/GenBank/DDBJ databases">
        <title>Goodfellowia gen. nov., a new genus of the Pseudonocardineae related to Actinoalloteichus, containing Goodfellowia coeruleoviolacea gen. nov., comb. nov. gen. nov., comb. nov.</title>
        <authorList>
            <person name="Labeda D."/>
        </authorList>
    </citation>
    <scope>NUCLEOTIDE SEQUENCE [LARGE SCALE GENOMIC DNA]</scope>
    <source>
        <strain evidence="2 3">AN110305</strain>
    </source>
</reference>
<comment type="caution">
    <text evidence="2">The sequence shown here is derived from an EMBL/GenBank/DDBJ whole genome shotgun (WGS) entry which is preliminary data.</text>
</comment>
<dbReference type="PANTHER" id="PTHR41252">
    <property type="entry name" value="BLR2505 PROTEIN"/>
    <property type="match status" value="1"/>
</dbReference>
<dbReference type="InterPro" id="IPR032710">
    <property type="entry name" value="NTF2-like_dom_sf"/>
</dbReference>
<dbReference type="AlphaFoldDB" id="A0A5B2XRJ2"/>
<proteinExistence type="predicted"/>
<evidence type="ECO:0000313" key="3">
    <source>
        <dbReference type="Proteomes" id="UP000323454"/>
    </source>
</evidence>
<dbReference type="Proteomes" id="UP000323454">
    <property type="component" value="Unassembled WGS sequence"/>
</dbReference>
<dbReference type="InterPro" id="IPR037401">
    <property type="entry name" value="SnoaL-like"/>
</dbReference>
<sequence>MTVTDPKSVVVRYVEAVRDGDLAVIRDSFAEDATWEYPGTLPLSKVWTGRDVIVDDFLGGVGTRLKAGEPVLIELTNVLADGDQVVAEWTSRATAANGAAYHNKCLGVFTVREGRIASVREYADTHHVANTLYPEAV</sequence>
<dbReference type="SUPFAM" id="SSF54427">
    <property type="entry name" value="NTF2-like"/>
    <property type="match status" value="1"/>
</dbReference>
<feature type="domain" description="SnoaL-like" evidence="1">
    <location>
        <begin position="10"/>
        <end position="118"/>
    </location>
</feature>
<organism evidence="2 3">
    <name type="scientific">Solihabitans fulvus</name>
    <dbReference type="NCBI Taxonomy" id="1892852"/>
    <lineage>
        <taxon>Bacteria</taxon>
        <taxon>Bacillati</taxon>
        <taxon>Actinomycetota</taxon>
        <taxon>Actinomycetes</taxon>
        <taxon>Pseudonocardiales</taxon>
        <taxon>Pseudonocardiaceae</taxon>
        <taxon>Solihabitans</taxon>
    </lineage>
</organism>
<dbReference type="Gene3D" id="3.10.450.50">
    <property type="match status" value="1"/>
</dbReference>
<reference evidence="2 3" key="2">
    <citation type="submission" date="2019-09" db="EMBL/GenBank/DDBJ databases">
        <authorList>
            <person name="Jin C."/>
        </authorList>
    </citation>
    <scope>NUCLEOTIDE SEQUENCE [LARGE SCALE GENOMIC DNA]</scope>
    <source>
        <strain evidence="2 3">AN110305</strain>
    </source>
</reference>
<accession>A0A5B2XRJ2</accession>
<dbReference type="Pfam" id="PF12680">
    <property type="entry name" value="SnoaL_2"/>
    <property type="match status" value="1"/>
</dbReference>
<dbReference type="GO" id="GO:0016787">
    <property type="term" value="F:hydrolase activity"/>
    <property type="evidence" value="ECO:0007669"/>
    <property type="project" value="UniProtKB-KW"/>
</dbReference>
<name>A0A5B2XRJ2_9PSEU</name>